<protein>
    <submittedName>
        <fullName evidence="2">Uncharacterized protein</fullName>
    </submittedName>
</protein>
<dbReference type="VEuPathDB" id="FungiDB:RhiirFUN_012744"/>
<feature type="compositionally biased region" description="Low complexity" evidence="1">
    <location>
        <begin position="71"/>
        <end position="82"/>
    </location>
</feature>
<organism evidence="2">
    <name type="scientific">Rhizophagus irregularis (strain DAOM 181602 / DAOM 197198 / MUCL 43194)</name>
    <name type="common">Arbuscular mycorrhizal fungus</name>
    <name type="synonym">Glomus intraradices</name>
    <dbReference type="NCBI Taxonomy" id="747089"/>
    <lineage>
        <taxon>Eukaryota</taxon>
        <taxon>Fungi</taxon>
        <taxon>Fungi incertae sedis</taxon>
        <taxon>Mucoromycota</taxon>
        <taxon>Glomeromycotina</taxon>
        <taxon>Glomeromycetes</taxon>
        <taxon>Glomerales</taxon>
        <taxon>Glomeraceae</taxon>
        <taxon>Rhizophagus</taxon>
    </lineage>
</organism>
<name>U9TZP5_RHIID</name>
<dbReference type="HOGENOM" id="CLU_1723351_0_0_1"/>
<feature type="region of interest" description="Disordered" evidence="1">
    <location>
        <begin position="68"/>
        <end position="94"/>
    </location>
</feature>
<proteinExistence type="predicted"/>
<gene>
    <name evidence="2" type="ORF">GLOINDRAFT_31227</name>
</gene>
<reference evidence="2" key="1">
    <citation type="submission" date="2013-07" db="EMBL/GenBank/DDBJ databases">
        <title>The genome of an arbuscular mycorrhizal fungus provides insights into the evolution of the oldest plant symbiosis.</title>
        <authorList>
            <consortium name="DOE Joint Genome Institute"/>
            <person name="Tisserant E."/>
            <person name="Malbreil M."/>
            <person name="Kuo A."/>
            <person name="Kohler A."/>
            <person name="Symeonidi A."/>
            <person name="Balestrini R."/>
            <person name="Charron P."/>
            <person name="Duensing N."/>
            <person name="Frei-dit-Frey N."/>
            <person name="Gianinazzi-Pearson V."/>
            <person name="Gilbert B."/>
            <person name="Handa Y."/>
            <person name="Hijri M."/>
            <person name="Kaul R."/>
            <person name="Kawaguchi M."/>
            <person name="Krajinski F."/>
            <person name="Lammers P."/>
            <person name="Lapierre D."/>
            <person name="Masclaux F.G."/>
            <person name="Murat C."/>
            <person name="Morin E."/>
            <person name="Ndikumana S."/>
            <person name="Pagni M."/>
            <person name="Petitpierre D."/>
            <person name="Requena N."/>
            <person name="Rosikiewicz P."/>
            <person name="Riley R."/>
            <person name="Saito K."/>
            <person name="San Clemente H."/>
            <person name="Shapiro H."/>
            <person name="van Tuinen D."/>
            <person name="Becard G."/>
            <person name="Bonfante P."/>
            <person name="Paszkowski U."/>
            <person name="Shachar-Hill Y."/>
            <person name="Young J.P."/>
            <person name="Sanders I.R."/>
            <person name="Henrissat B."/>
            <person name="Rensing S.A."/>
            <person name="Grigoriev I.V."/>
            <person name="Corradi N."/>
            <person name="Roux C."/>
            <person name="Martin F."/>
        </authorList>
    </citation>
    <scope>NUCLEOTIDE SEQUENCE</scope>
    <source>
        <strain evidence="2">DAOM 197198</strain>
    </source>
</reference>
<dbReference type="EMBL" id="KI288750">
    <property type="protein sequence ID" value="ESA08856.1"/>
    <property type="molecule type" value="Genomic_DNA"/>
</dbReference>
<sequence length="183" mass="21300">MSNNNYSQNNFSNNDDCESILTNKFITQERVMNDTYVPATYSNNINNADQQPISNQQYDALSDIYQNHQQSTSNGNNNITISPDHNHQQYDSFNHNQQSTSNCIFNNSHYQQYDSNNISRHNYQKFYPQHINQNLPQSNIFHINSPQTNIIVIPATNSDIQNHQLQQYKTISGHRFCTNTTFI</sequence>
<evidence type="ECO:0000313" key="2">
    <source>
        <dbReference type="EMBL" id="ESA08856.1"/>
    </source>
</evidence>
<dbReference type="AlphaFoldDB" id="U9TZP5"/>
<evidence type="ECO:0000256" key="1">
    <source>
        <dbReference type="SAM" id="MobiDB-lite"/>
    </source>
</evidence>
<accession>U9TZP5</accession>